<dbReference type="FunFam" id="3.30.1020.10:FF:000001">
    <property type="entry name" value="1-Cys peroxiredoxin"/>
    <property type="match status" value="1"/>
</dbReference>
<keyword evidence="4" id="KW-0560">Oxidoreductase</keyword>
<comment type="caution">
    <text evidence="10">The sequence shown here is derived from an EMBL/GenBank/DDBJ whole genome shotgun (WGS) entry which is preliminary data.</text>
</comment>
<dbReference type="InterPro" id="IPR045020">
    <property type="entry name" value="PRX_1cys"/>
</dbReference>
<name>A0A8J4RH57_9ROSI</name>
<evidence type="ECO:0000256" key="1">
    <source>
        <dbReference type="ARBA" id="ARBA00013017"/>
    </source>
</evidence>
<dbReference type="InterPro" id="IPR036249">
    <property type="entry name" value="Thioredoxin-like_sf"/>
</dbReference>
<dbReference type="PROSITE" id="PS51352">
    <property type="entry name" value="THIOREDOXIN_2"/>
    <property type="match status" value="1"/>
</dbReference>
<protein>
    <recommendedName>
        <fullName evidence="1">thioredoxin-dependent peroxiredoxin</fullName>
        <ecNumber evidence="1">1.11.1.24</ecNumber>
    </recommendedName>
</protein>
<keyword evidence="5" id="KW-0676">Redox-active center</keyword>
<dbReference type="InterPro" id="IPR019479">
    <property type="entry name" value="Peroxiredoxin_C"/>
</dbReference>
<keyword evidence="11" id="KW-1185">Reference proteome</keyword>
<dbReference type="Gene3D" id="3.40.30.10">
    <property type="entry name" value="Glutaredoxin"/>
    <property type="match status" value="1"/>
</dbReference>
<dbReference type="SUPFAM" id="SSF52833">
    <property type="entry name" value="Thioredoxin-like"/>
    <property type="match status" value="1"/>
</dbReference>
<evidence type="ECO:0000256" key="8">
    <source>
        <dbReference type="ARBA" id="ARBA00049091"/>
    </source>
</evidence>
<dbReference type="InterPro" id="IPR000866">
    <property type="entry name" value="AhpC/TSA"/>
</dbReference>
<evidence type="ECO:0000313" key="10">
    <source>
        <dbReference type="EMBL" id="KAF3968109.1"/>
    </source>
</evidence>
<comment type="similarity">
    <text evidence="6">Belongs to the peroxiredoxin family. Prx6 subfamily.</text>
</comment>
<comment type="catalytic activity">
    <reaction evidence="8">
        <text>a hydroperoxide + [thioredoxin]-dithiol = an alcohol + [thioredoxin]-disulfide + H2O</text>
        <dbReference type="Rhea" id="RHEA:62620"/>
        <dbReference type="Rhea" id="RHEA-COMP:10698"/>
        <dbReference type="Rhea" id="RHEA-COMP:10700"/>
        <dbReference type="ChEBI" id="CHEBI:15377"/>
        <dbReference type="ChEBI" id="CHEBI:29950"/>
        <dbReference type="ChEBI" id="CHEBI:30879"/>
        <dbReference type="ChEBI" id="CHEBI:35924"/>
        <dbReference type="ChEBI" id="CHEBI:50058"/>
        <dbReference type="EC" id="1.11.1.24"/>
    </reaction>
</comment>
<evidence type="ECO:0000259" key="9">
    <source>
        <dbReference type="PROSITE" id="PS51352"/>
    </source>
</evidence>
<dbReference type="Gene3D" id="3.30.1020.10">
    <property type="entry name" value="Antioxidant, Horf6, Chain A, domain2"/>
    <property type="match status" value="1"/>
</dbReference>
<dbReference type="Pfam" id="PF10417">
    <property type="entry name" value="1-cysPrx_C"/>
    <property type="match status" value="1"/>
</dbReference>
<dbReference type="EC" id="1.11.1.24" evidence="1"/>
<accession>A0A8J4RH57</accession>
<dbReference type="GO" id="GO:0045454">
    <property type="term" value="P:cell redox homeostasis"/>
    <property type="evidence" value="ECO:0007669"/>
    <property type="project" value="TreeGrafter"/>
</dbReference>
<sequence>MARRRGLVHSSNMQATAELYSHDACHVLCMHQTFILYKLNLSPTSTSSKETRKTKEESVIVVSIALKMPGLTLGDTIPDLEADSTHGIIKLYDIIDDSWAIIFSHPGDFTPVCTTELGKMAAYAKEFEKRGVKLVGLSCDDVQSHKEWIKDIEAYTPGCKVTYPILADPNREIIKQLNMVDPDEKDSSGNQLPSRALHIVGPDKKVKLSFLYPASTGRNMDEVVRVLESLQKAGKHKVATPANWKPGDPVVISPTVSNEQAKEMFPQGFETADLPSMKDYLRFTKV</sequence>
<dbReference type="Proteomes" id="UP000737018">
    <property type="component" value="Unassembled WGS sequence"/>
</dbReference>
<evidence type="ECO:0000256" key="4">
    <source>
        <dbReference type="ARBA" id="ARBA00023002"/>
    </source>
</evidence>
<organism evidence="10 11">
    <name type="scientific">Castanea mollissima</name>
    <name type="common">Chinese chestnut</name>
    <dbReference type="NCBI Taxonomy" id="60419"/>
    <lineage>
        <taxon>Eukaryota</taxon>
        <taxon>Viridiplantae</taxon>
        <taxon>Streptophyta</taxon>
        <taxon>Embryophyta</taxon>
        <taxon>Tracheophyta</taxon>
        <taxon>Spermatophyta</taxon>
        <taxon>Magnoliopsida</taxon>
        <taxon>eudicotyledons</taxon>
        <taxon>Gunneridae</taxon>
        <taxon>Pentapetalae</taxon>
        <taxon>rosids</taxon>
        <taxon>fabids</taxon>
        <taxon>Fagales</taxon>
        <taxon>Fagaceae</taxon>
        <taxon>Castanea</taxon>
    </lineage>
</organism>
<comment type="function">
    <text evidence="7">Thiol-specific peroxidase that catalyzes the reduction of hydrogen peroxide and organic hydroperoxides to water and alcohols, respectively. Seems to contribute to the inhibition of germination during stress.</text>
</comment>
<evidence type="ECO:0000256" key="5">
    <source>
        <dbReference type="ARBA" id="ARBA00023284"/>
    </source>
</evidence>
<evidence type="ECO:0000313" key="11">
    <source>
        <dbReference type="Proteomes" id="UP000737018"/>
    </source>
</evidence>
<dbReference type="PANTHER" id="PTHR43503:SF4">
    <property type="entry name" value="PEROXIREDOXIN-6"/>
    <property type="match status" value="1"/>
</dbReference>
<dbReference type="InterPro" id="IPR013766">
    <property type="entry name" value="Thioredoxin_domain"/>
</dbReference>
<gene>
    <name evidence="10" type="ORF">CMV_007964</name>
</gene>
<keyword evidence="3" id="KW-0049">Antioxidant</keyword>
<keyword evidence="2" id="KW-0575">Peroxidase</keyword>
<dbReference type="AlphaFoldDB" id="A0A8J4RH57"/>
<feature type="domain" description="Thioredoxin" evidence="9">
    <location>
        <begin position="71"/>
        <end position="232"/>
    </location>
</feature>
<evidence type="ECO:0000256" key="2">
    <source>
        <dbReference type="ARBA" id="ARBA00022559"/>
    </source>
</evidence>
<dbReference type="Pfam" id="PF00578">
    <property type="entry name" value="AhpC-TSA"/>
    <property type="match status" value="1"/>
</dbReference>
<proteinExistence type="inferred from homology"/>
<dbReference type="GO" id="GO:0005829">
    <property type="term" value="C:cytosol"/>
    <property type="evidence" value="ECO:0007669"/>
    <property type="project" value="TreeGrafter"/>
</dbReference>
<evidence type="ECO:0000256" key="3">
    <source>
        <dbReference type="ARBA" id="ARBA00022862"/>
    </source>
</evidence>
<dbReference type="GO" id="GO:0140824">
    <property type="term" value="F:thioredoxin-dependent peroxiredoxin activity"/>
    <property type="evidence" value="ECO:0007669"/>
    <property type="project" value="UniProtKB-EC"/>
</dbReference>
<dbReference type="FunFam" id="3.40.30.10:FF:000011">
    <property type="entry name" value="Peroxiredoxin PRX1"/>
    <property type="match status" value="1"/>
</dbReference>
<evidence type="ECO:0000256" key="7">
    <source>
        <dbReference type="ARBA" id="ARBA00045282"/>
    </source>
</evidence>
<reference evidence="10" key="1">
    <citation type="submission" date="2020-03" db="EMBL/GenBank/DDBJ databases">
        <title>Castanea mollissima Vanexum genome sequencing.</title>
        <authorList>
            <person name="Staton M."/>
        </authorList>
    </citation>
    <scope>NUCLEOTIDE SEQUENCE</scope>
    <source>
        <tissue evidence="10">Leaf</tissue>
    </source>
</reference>
<dbReference type="OrthoDB" id="2996783at2759"/>
<dbReference type="PANTHER" id="PTHR43503">
    <property type="entry name" value="MCG48959-RELATED"/>
    <property type="match status" value="1"/>
</dbReference>
<dbReference type="CDD" id="cd03016">
    <property type="entry name" value="PRX_1cys"/>
    <property type="match status" value="1"/>
</dbReference>
<dbReference type="EMBL" id="JRKL02000810">
    <property type="protein sequence ID" value="KAF3968109.1"/>
    <property type="molecule type" value="Genomic_DNA"/>
</dbReference>
<evidence type="ECO:0000256" key="6">
    <source>
        <dbReference type="ARBA" id="ARBA00025719"/>
    </source>
</evidence>
<dbReference type="GO" id="GO:0005739">
    <property type="term" value="C:mitochondrion"/>
    <property type="evidence" value="ECO:0007669"/>
    <property type="project" value="TreeGrafter"/>
</dbReference>